<keyword evidence="1" id="KW-0732">Signal</keyword>
<reference evidence="2 3" key="1">
    <citation type="submission" date="2020-07" db="EMBL/GenBank/DDBJ databases">
        <title>Characterization and genome sequencing of isolate MD1, a novel member within the family Lachnospiraceae.</title>
        <authorList>
            <person name="Rettenmaier R."/>
            <person name="Di Bello L."/>
            <person name="Zinser C."/>
            <person name="Scheitz K."/>
            <person name="Liebl W."/>
            <person name="Zverlov V."/>
        </authorList>
    </citation>
    <scope>NUCLEOTIDE SEQUENCE [LARGE SCALE GENOMIC DNA]</scope>
    <source>
        <strain evidence="2 3">MD1</strain>
    </source>
</reference>
<dbReference type="EMBL" id="JACEGA010000001">
    <property type="protein sequence ID" value="MBB2182460.1"/>
    <property type="molecule type" value="Genomic_DNA"/>
</dbReference>
<feature type="chain" id="PRO_5032559981" description="DUF4382 domain-containing protein" evidence="1">
    <location>
        <begin position="28"/>
        <end position="240"/>
    </location>
</feature>
<dbReference type="AlphaFoldDB" id="A0A839JYF8"/>
<dbReference type="RefSeq" id="WP_228352180.1">
    <property type="nucleotide sequence ID" value="NZ_JACEGA010000001.1"/>
</dbReference>
<evidence type="ECO:0000313" key="2">
    <source>
        <dbReference type="EMBL" id="MBB2182460.1"/>
    </source>
</evidence>
<evidence type="ECO:0000256" key="1">
    <source>
        <dbReference type="SAM" id="SignalP"/>
    </source>
</evidence>
<feature type="signal peptide" evidence="1">
    <location>
        <begin position="1"/>
        <end position="27"/>
    </location>
</feature>
<dbReference type="Proteomes" id="UP000574276">
    <property type="component" value="Unassembled WGS sequence"/>
</dbReference>
<keyword evidence="3" id="KW-1185">Reference proteome</keyword>
<organism evidence="2 3">
    <name type="scientific">Variimorphobacter saccharofermentans</name>
    <dbReference type="NCBI Taxonomy" id="2755051"/>
    <lineage>
        <taxon>Bacteria</taxon>
        <taxon>Bacillati</taxon>
        <taxon>Bacillota</taxon>
        <taxon>Clostridia</taxon>
        <taxon>Lachnospirales</taxon>
        <taxon>Lachnospiraceae</taxon>
        <taxon>Variimorphobacter</taxon>
    </lineage>
</organism>
<proteinExistence type="predicted"/>
<comment type="caution">
    <text evidence="2">The sequence shown here is derived from an EMBL/GenBank/DDBJ whole genome shotgun (WGS) entry which is preliminary data.</text>
</comment>
<sequence>MRRKKYHRAILFCSALISILSIGFSYAAWTNSNLIATKVTTSILDFIFYSDTMTDFSVELVDVNGGYGYPVSATVSTNGGTLIVDNIQEGVLDAMMRGESNLVIRYRMVASDPEKGLKHVSPGIYDLGSIPFYLSEEGVHAELITSQGKYDVDVEQLSIFPTLIEGFTGTNNVTNTEDAVVGYITISGIPMGMNNDMEFHISSMELPVEVNEAIEENSEGSGSLQVTACYDFHIPLLFDQ</sequence>
<evidence type="ECO:0000313" key="3">
    <source>
        <dbReference type="Proteomes" id="UP000574276"/>
    </source>
</evidence>
<name>A0A839JYF8_9FIRM</name>
<accession>A0A839JYF8</accession>
<gene>
    <name evidence="2" type="ORF">H0486_06170</name>
</gene>
<protein>
    <recommendedName>
        <fullName evidence="4">DUF4382 domain-containing protein</fullName>
    </recommendedName>
</protein>
<evidence type="ECO:0008006" key="4">
    <source>
        <dbReference type="Google" id="ProtNLM"/>
    </source>
</evidence>